<feature type="domain" description="Outer membrane protein beta-barrel" evidence="1">
    <location>
        <begin position="37"/>
        <end position="208"/>
    </location>
</feature>
<sequence>MKDDTQKNSMWKCLSYALNSTLVLLLFFSLGPHLSEAQEVTVGLKGGLSQSTFVDNSSAGFATGITGGGYFRYDINSAFSVQTEAIFNFKGADAKSGDLSAPFLRDLSGEYEIRYLEFPVLFKLNAPLGEVFHASLYTGPQLGFKTQDELDGQRLDELTNNTNTVVPIEFSGVIGGDLAVSLESFELGPLNRIVVDGRYTLGLTNTFEISDESPSIRNASFLGTLGVEFSI</sequence>
<evidence type="ECO:0000313" key="2">
    <source>
        <dbReference type="EMBL" id="MCS3708620.1"/>
    </source>
</evidence>
<dbReference type="RefSeq" id="WP_259123212.1">
    <property type="nucleotide sequence ID" value="NZ_JANUAE010000001.1"/>
</dbReference>
<gene>
    <name evidence="2" type="ORF">GGP61_000207</name>
</gene>
<dbReference type="InterPro" id="IPR025665">
    <property type="entry name" value="Beta-barrel_OMP_2"/>
</dbReference>
<name>A0A9X2Q4T8_9BACT</name>
<dbReference type="Proteomes" id="UP001155057">
    <property type="component" value="Unassembled WGS sequence"/>
</dbReference>
<organism evidence="2 3">
    <name type="scientific">Salinibacter ruber</name>
    <dbReference type="NCBI Taxonomy" id="146919"/>
    <lineage>
        <taxon>Bacteria</taxon>
        <taxon>Pseudomonadati</taxon>
        <taxon>Rhodothermota</taxon>
        <taxon>Rhodothermia</taxon>
        <taxon>Rhodothermales</taxon>
        <taxon>Salinibacteraceae</taxon>
        <taxon>Salinibacter</taxon>
    </lineage>
</organism>
<proteinExistence type="predicted"/>
<dbReference type="EMBL" id="JANUAE010000001">
    <property type="protein sequence ID" value="MCS3708620.1"/>
    <property type="molecule type" value="Genomic_DNA"/>
</dbReference>
<comment type="caution">
    <text evidence="2">The sequence shown here is derived from an EMBL/GenBank/DDBJ whole genome shotgun (WGS) entry which is preliminary data.</text>
</comment>
<protein>
    <recommendedName>
        <fullName evidence="1">Outer membrane protein beta-barrel domain-containing protein</fullName>
    </recommendedName>
</protein>
<dbReference type="Pfam" id="PF13568">
    <property type="entry name" value="OMP_b-brl_2"/>
    <property type="match status" value="1"/>
</dbReference>
<evidence type="ECO:0000259" key="1">
    <source>
        <dbReference type="Pfam" id="PF13568"/>
    </source>
</evidence>
<dbReference type="AlphaFoldDB" id="A0A9X2Q4T8"/>
<reference evidence="2" key="1">
    <citation type="submission" date="2022-08" db="EMBL/GenBank/DDBJ databases">
        <title>Genomic Encyclopedia of Type Strains, Phase V (KMG-V): Genome sequencing to study the core and pangenomes of soil and plant-associated prokaryotes.</title>
        <authorList>
            <person name="Whitman W."/>
        </authorList>
    </citation>
    <scope>NUCLEOTIDE SEQUENCE</scope>
    <source>
        <strain evidence="2">SP3049</strain>
    </source>
</reference>
<accession>A0A9X2Q4T8</accession>
<evidence type="ECO:0000313" key="3">
    <source>
        <dbReference type="Proteomes" id="UP001155057"/>
    </source>
</evidence>